<sequence length="377" mass="42068">MPSSSQIISEWSRQVYGPRESPSTVPVPSTNESIPATRATQAIENMLRNQIKVIMANRMQNAITTAAKQSSDPIPQLVYMQVDGRQDGPTTQNHPTTTPIMRPHQNQPANVPSHRSSSSLYRTRSRYCSTQPTQPDADYSGYYTTNTDPQTISEGYLADEETSDKSYTVSHLDSSEVSWDCTSVSNSDDNAWIRTARTGFGLEHIERQLKVMIESYHGSVRFDCFPVRFQLLSEEQKRHNFFWRFGPQAYLDKYFQHTSLLAQELRLTLQKHIHNTAANGLYPSWLKHGTFPPQNPGLSAPGSGDHALNMTIDHLFDACTSFASAGMVVAARSCTEFSARVMMERSPPCNTESAGVDDTGVGIEDLNEGGVDSWWGM</sequence>
<feature type="compositionally biased region" description="Polar residues" evidence="1">
    <location>
        <begin position="1"/>
        <end position="12"/>
    </location>
</feature>
<evidence type="ECO:0000256" key="1">
    <source>
        <dbReference type="SAM" id="MobiDB-lite"/>
    </source>
</evidence>
<feature type="region of interest" description="Disordered" evidence="1">
    <location>
        <begin position="85"/>
        <end position="118"/>
    </location>
</feature>
<dbReference type="Proteomes" id="UP000284375">
    <property type="component" value="Unassembled WGS sequence"/>
</dbReference>
<organism evidence="2 3">
    <name type="scientific">Cytospora chrysosperma</name>
    <name type="common">Cytospora canker fungus</name>
    <name type="synonym">Sphaeria chrysosperma</name>
    <dbReference type="NCBI Taxonomy" id="252740"/>
    <lineage>
        <taxon>Eukaryota</taxon>
        <taxon>Fungi</taxon>
        <taxon>Dikarya</taxon>
        <taxon>Ascomycota</taxon>
        <taxon>Pezizomycotina</taxon>
        <taxon>Sordariomycetes</taxon>
        <taxon>Sordariomycetidae</taxon>
        <taxon>Diaporthales</taxon>
        <taxon>Cytosporaceae</taxon>
        <taxon>Cytospora</taxon>
    </lineage>
</organism>
<feature type="region of interest" description="Disordered" evidence="1">
    <location>
        <begin position="1"/>
        <end position="35"/>
    </location>
</feature>
<name>A0A423WPM9_CYTCH</name>
<feature type="compositionally biased region" description="Polar residues" evidence="1">
    <location>
        <begin position="21"/>
        <end position="35"/>
    </location>
</feature>
<dbReference type="AlphaFoldDB" id="A0A423WPM9"/>
<evidence type="ECO:0000313" key="3">
    <source>
        <dbReference type="Proteomes" id="UP000284375"/>
    </source>
</evidence>
<keyword evidence="3" id="KW-1185">Reference proteome</keyword>
<comment type="caution">
    <text evidence="2">The sequence shown here is derived from an EMBL/GenBank/DDBJ whole genome shotgun (WGS) entry which is preliminary data.</text>
</comment>
<dbReference type="OrthoDB" id="10498918at2759"/>
<reference evidence="2 3" key="1">
    <citation type="submission" date="2015-09" db="EMBL/GenBank/DDBJ databases">
        <title>Host preference determinants of Valsa canker pathogens revealed by comparative genomics.</title>
        <authorList>
            <person name="Yin Z."/>
            <person name="Huang L."/>
        </authorList>
    </citation>
    <scope>NUCLEOTIDE SEQUENCE [LARGE SCALE GENOMIC DNA]</scope>
    <source>
        <strain evidence="2 3">YSFL</strain>
    </source>
</reference>
<proteinExistence type="predicted"/>
<evidence type="ECO:0000313" key="2">
    <source>
        <dbReference type="EMBL" id="ROW05416.1"/>
    </source>
</evidence>
<accession>A0A423WPM9</accession>
<dbReference type="EMBL" id="LJZO01000001">
    <property type="protein sequence ID" value="ROW05416.1"/>
    <property type="molecule type" value="Genomic_DNA"/>
</dbReference>
<protein>
    <submittedName>
        <fullName evidence="2">Uncharacterized protein</fullName>
    </submittedName>
</protein>
<feature type="compositionally biased region" description="Polar residues" evidence="1">
    <location>
        <begin position="88"/>
        <end position="110"/>
    </location>
</feature>
<gene>
    <name evidence="2" type="ORF">VSDG_00620</name>
</gene>